<name>A0ABX7QZ55_9GAMM</name>
<dbReference type="RefSeq" id="WP_207380118.1">
    <property type="nucleotide sequence ID" value="NZ_CP071502.1"/>
</dbReference>
<evidence type="ECO:0000313" key="3">
    <source>
        <dbReference type="Proteomes" id="UP000663207"/>
    </source>
</evidence>
<reference evidence="2 3" key="1">
    <citation type="submission" date="2021-03" db="EMBL/GenBank/DDBJ databases">
        <title>Novel species identification of genus Shewanella.</title>
        <authorList>
            <person name="Liu G."/>
            <person name="Zhang Q."/>
        </authorList>
    </citation>
    <scope>NUCLEOTIDE SEQUENCE [LARGE SCALE GENOMIC DNA]</scope>
    <source>
        <strain evidence="2 3">FJAT-52962</strain>
    </source>
</reference>
<evidence type="ECO:0000256" key="1">
    <source>
        <dbReference type="ARBA" id="ARBA00010169"/>
    </source>
</evidence>
<dbReference type="InterPro" id="IPR004323">
    <property type="entry name" value="Ion_tolerance_CutA"/>
</dbReference>
<keyword evidence="3" id="KW-1185">Reference proteome</keyword>
<comment type="similarity">
    <text evidence="1">Belongs to the CutA family.</text>
</comment>
<dbReference type="Proteomes" id="UP000663207">
    <property type="component" value="Chromosome"/>
</dbReference>
<dbReference type="InterPro" id="IPR011322">
    <property type="entry name" value="N-reg_PII-like_a/b"/>
</dbReference>
<dbReference type="PANTHER" id="PTHR23419">
    <property type="entry name" value="DIVALENT CATION TOLERANCE CUTA-RELATED"/>
    <property type="match status" value="1"/>
</dbReference>
<protein>
    <submittedName>
        <fullName evidence="2">Divalent-cation tolerance protein CutA</fullName>
    </submittedName>
</protein>
<dbReference type="SUPFAM" id="SSF54913">
    <property type="entry name" value="GlnB-like"/>
    <property type="match status" value="1"/>
</dbReference>
<dbReference type="EMBL" id="CP071502">
    <property type="protein sequence ID" value="QSX36796.1"/>
    <property type="molecule type" value="Genomic_DNA"/>
</dbReference>
<evidence type="ECO:0000313" key="2">
    <source>
        <dbReference type="EMBL" id="QSX36796.1"/>
    </source>
</evidence>
<dbReference type="InterPro" id="IPR015867">
    <property type="entry name" value="N-reg_PII/ATP_PRibTrfase_C"/>
</dbReference>
<dbReference type="Pfam" id="PF03091">
    <property type="entry name" value="CutA1"/>
    <property type="match status" value="1"/>
</dbReference>
<proteinExistence type="inferred from homology"/>
<sequence>MQDQYALLVLTTGPDNDTAVSIADALVQEGLAACVQISAPVQSVYRWQGKVCIETEVQLFIKCHTSCYDALQQRLLSLHPYELPEIIALKLDRGLPGYLDWIKETTHP</sequence>
<accession>A0ABX7QZ55</accession>
<dbReference type="PANTHER" id="PTHR23419:SF8">
    <property type="entry name" value="FI09726P"/>
    <property type="match status" value="1"/>
</dbReference>
<dbReference type="Gene3D" id="3.30.70.120">
    <property type="match status" value="1"/>
</dbReference>
<gene>
    <name evidence="2" type="ORF">JYB85_16195</name>
</gene>
<organism evidence="2 3">
    <name type="scientific">Shewanella sedimentimangrovi</name>
    <dbReference type="NCBI Taxonomy" id="2814293"/>
    <lineage>
        <taxon>Bacteria</taxon>
        <taxon>Pseudomonadati</taxon>
        <taxon>Pseudomonadota</taxon>
        <taxon>Gammaproteobacteria</taxon>
        <taxon>Alteromonadales</taxon>
        <taxon>Shewanellaceae</taxon>
        <taxon>Shewanella</taxon>
    </lineage>
</organism>